<comment type="caution">
    <text evidence="3">The sequence shown here is derived from an EMBL/GenBank/DDBJ whole genome shotgun (WGS) entry which is preliminary data.</text>
</comment>
<reference evidence="3" key="1">
    <citation type="submission" date="2022-01" db="EMBL/GenBank/DDBJ databases">
        <authorList>
            <person name="Jo J.-H."/>
            <person name="Im W.-T."/>
        </authorList>
    </citation>
    <scope>NUCLEOTIDE SEQUENCE</scope>
    <source>
        <strain evidence="3">NA20</strain>
    </source>
</reference>
<dbReference type="InterPro" id="IPR028098">
    <property type="entry name" value="Glyco_trans_4-like_N"/>
</dbReference>
<keyword evidence="4" id="KW-1185">Reference proteome</keyword>
<dbReference type="InterPro" id="IPR001296">
    <property type="entry name" value="Glyco_trans_1"/>
</dbReference>
<dbReference type="SUPFAM" id="SSF53756">
    <property type="entry name" value="UDP-Glycosyltransferase/glycogen phosphorylase"/>
    <property type="match status" value="1"/>
</dbReference>
<evidence type="ECO:0000313" key="4">
    <source>
        <dbReference type="Proteomes" id="UP001165367"/>
    </source>
</evidence>
<accession>A0ABS9KNS8</accession>
<feature type="domain" description="Glycosyl transferase family 1" evidence="1">
    <location>
        <begin position="199"/>
        <end position="354"/>
    </location>
</feature>
<dbReference type="PANTHER" id="PTHR45947">
    <property type="entry name" value="SULFOQUINOVOSYL TRANSFERASE SQD2"/>
    <property type="match status" value="1"/>
</dbReference>
<dbReference type="Gene3D" id="3.40.50.2000">
    <property type="entry name" value="Glycogen Phosphorylase B"/>
    <property type="match status" value="2"/>
</dbReference>
<evidence type="ECO:0000259" key="1">
    <source>
        <dbReference type="Pfam" id="PF00534"/>
    </source>
</evidence>
<dbReference type="PANTHER" id="PTHR45947:SF15">
    <property type="entry name" value="TEICHURONIC ACID BIOSYNTHESIS GLYCOSYLTRANSFERASE TUAC-RELATED"/>
    <property type="match status" value="1"/>
</dbReference>
<gene>
    <name evidence="3" type="ORF">LZZ85_06825</name>
</gene>
<sequence>MAKLIRTTTAPLSLKYLLRNQMKYMKDSGFDVVMVSSEGREKNDVINNEQCRYETIPMTRKMTPLADLKSLWLFYRFLKKEKPEIVHSHTPKAGLIAMLAAKLAGVPVRIHTVAGLRFMTAQGFTRKLLVFMEKLTMSSATHVWPNSFSLKDYIQNNKLVRSSKLEVIGEGSSNGIDLRRFSAAALKEEELEKTKKLIGYDTDFFYLLSVGRIVRDKGIDELVHAFEEVYRTNDQLRLILVGAFEDELDPISDAARRLITDHPGIIQAGWNEQVEYFMHISHLLIHPSHREGFPNVLLQAGAMNCPIICSRIEGNIDIVTHEETGLIFDVKDQQQLARLMKRAVESPQQMKEYADRLYNKVNDHYDQRVVHSRIEKRYRELLNK</sequence>
<dbReference type="Pfam" id="PF00534">
    <property type="entry name" value="Glycos_transf_1"/>
    <property type="match status" value="1"/>
</dbReference>
<dbReference type="Pfam" id="PF13579">
    <property type="entry name" value="Glyco_trans_4_4"/>
    <property type="match status" value="1"/>
</dbReference>
<proteinExistence type="predicted"/>
<evidence type="ECO:0000313" key="3">
    <source>
        <dbReference type="EMBL" id="MCG2613986.1"/>
    </source>
</evidence>
<evidence type="ECO:0000259" key="2">
    <source>
        <dbReference type="Pfam" id="PF13579"/>
    </source>
</evidence>
<organism evidence="3 4">
    <name type="scientific">Terrimonas ginsenosidimutans</name>
    <dbReference type="NCBI Taxonomy" id="2908004"/>
    <lineage>
        <taxon>Bacteria</taxon>
        <taxon>Pseudomonadati</taxon>
        <taxon>Bacteroidota</taxon>
        <taxon>Chitinophagia</taxon>
        <taxon>Chitinophagales</taxon>
        <taxon>Chitinophagaceae</taxon>
        <taxon>Terrimonas</taxon>
    </lineage>
</organism>
<dbReference type="Proteomes" id="UP001165367">
    <property type="component" value="Unassembled WGS sequence"/>
</dbReference>
<dbReference type="RefSeq" id="WP_237869979.1">
    <property type="nucleotide sequence ID" value="NZ_JAKLTR010000003.1"/>
</dbReference>
<dbReference type="InterPro" id="IPR050194">
    <property type="entry name" value="Glycosyltransferase_grp1"/>
</dbReference>
<protein>
    <submittedName>
        <fullName evidence="3">Glycosyltransferase family 4 protein</fullName>
    </submittedName>
</protein>
<feature type="domain" description="Glycosyltransferase subfamily 4-like N-terminal" evidence="2">
    <location>
        <begin position="19"/>
        <end position="169"/>
    </location>
</feature>
<dbReference type="EMBL" id="JAKLTR010000003">
    <property type="protein sequence ID" value="MCG2613986.1"/>
    <property type="molecule type" value="Genomic_DNA"/>
</dbReference>
<name>A0ABS9KNS8_9BACT</name>
<dbReference type="CDD" id="cd03808">
    <property type="entry name" value="GT4_CapM-like"/>
    <property type="match status" value="1"/>
</dbReference>